<evidence type="ECO:0000313" key="3">
    <source>
        <dbReference type="EMBL" id="QEN08818.1"/>
    </source>
</evidence>
<dbReference type="AlphaFoldDB" id="A0A5C1QNA3"/>
<dbReference type="SUPFAM" id="SSF51182">
    <property type="entry name" value="RmlC-like cupins"/>
    <property type="match status" value="1"/>
</dbReference>
<accession>A0A5C1QNA3</accession>
<proteinExistence type="predicted"/>
<evidence type="ECO:0000256" key="1">
    <source>
        <dbReference type="ARBA" id="ARBA00023125"/>
    </source>
</evidence>
<gene>
    <name evidence="3" type="ORF">EXM22_12760</name>
</gene>
<dbReference type="OrthoDB" id="9814553at2"/>
<keyword evidence="4" id="KW-1185">Reference proteome</keyword>
<organism evidence="3 4">
    <name type="scientific">Oceanispirochaeta crateris</name>
    <dbReference type="NCBI Taxonomy" id="2518645"/>
    <lineage>
        <taxon>Bacteria</taxon>
        <taxon>Pseudomonadati</taxon>
        <taxon>Spirochaetota</taxon>
        <taxon>Spirochaetia</taxon>
        <taxon>Spirochaetales</taxon>
        <taxon>Spirochaetaceae</taxon>
        <taxon>Oceanispirochaeta</taxon>
    </lineage>
</organism>
<dbReference type="InterPro" id="IPR011051">
    <property type="entry name" value="RmlC_Cupin_sf"/>
</dbReference>
<feature type="domain" description="HTH cro/C1-type" evidence="2">
    <location>
        <begin position="12"/>
        <end position="66"/>
    </location>
</feature>
<name>A0A5C1QNA3_9SPIO</name>
<dbReference type="PANTHER" id="PTHR46797">
    <property type="entry name" value="HTH-TYPE TRANSCRIPTIONAL REGULATOR"/>
    <property type="match status" value="1"/>
</dbReference>
<dbReference type="Pfam" id="PF07883">
    <property type="entry name" value="Cupin_2"/>
    <property type="match status" value="1"/>
</dbReference>
<dbReference type="EMBL" id="CP036150">
    <property type="protein sequence ID" value="QEN08818.1"/>
    <property type="molecule type" value="Genomic_DNA"/>
</dbReference>
<dbReference type="Proteomes" id="UP000324209">
    <property type="component" value="Chromosome"/>
</dbReference>
<keyword evidence="1" id="KW-0238">DNA-binding</keyword>
<dbReference type="InterPro" id="IPR001387">
    <property type="entry name" value="Cro/C1-type_HTH"/>
</dbReference>
<sequence length="190" mass="21425">MERPEYRFGEKIKKVRESQSITLKYLAEEMKVSVSLLSQIENNKVSPSIDTLLGLADILDIDPEYLFRDFRKKRKVRIVRSNERNRLSLGSVQYELLNSPVSPDKDLALETLELTIAPGGEKGSDQYGHPGHEMGIVLSGKGELQYGTESYSLNEGDSLSFSSAVPHRLINRGDDPFKAIWIITPPRLFS</sequence>
<dbReference type="InterPro" id="IPR014710">
    <property type="entry name" value="RmlC-like_jellyroll"/>
</dbReference>
<dbReference type="SMART" id="SM00530">
    <property type="entry name" value="HTH_XRE"/>
    <property type="match status" value="1"/>
</dbReference>
<dbReference type="PANTHER" id="PTHR46797:SF1">
    <property type="entry name" value="METHYLPHOSPHONATE SYNTHASE"/>
    <property type="match status" value="1"/>
</dbReference>
<reference evidence="3 4" key="1">
    <citation type="submission" date="2019-02" db="EMBL/GenBank/DDBJ databases">
        <title>Complete Genome Sequence and Methylome Analysis of free living Spirochaetas.</title>
        <authorList>
            <person name="Fomenkov A."/>
            <person name="Dubinina G."/>
            <person name="Leshcheva N."/>
            <person name="Mikheeva N."/>
            <person name="Grabovich M."/>
            <person name="Vincze T."/>
            <person name="Roberts R.J."/>
        </authorList>
    </citation>
    <scope>NUCLEOTIDE SEQUENCE [LARGE SCALE GENOMIC DNA]</scope>
    <source>
        <strain evidence="3 4">K2</strain>
    </source>
</reference>
<protein>
    <submittedName>
        <fullName evidence="3">Cupin domain-containing protein</fullName>
    </submittedName>
</protein>
<dbReference type="Gene3D" id="2.60.120.10">
    <property type="entry name" value="Jelly Rolls"/>
    <property type="match status" value="1"/>
</dbReference>
<dbReference type="InterPro" id="IPR013096">
    <property type="entry name" value="Cupin_2"/>
</dbReference>
<dbReference type="PROSITE" id="PS50943">
    <property type="entry name" value="HTH_CROC1"/>
    <property type="match status" value="1"/>
</dbReference>
<dbReference type="GO" id="GO:0003677">
    <property type="term" value="F:DNA binding"/>
    <property type="evidence" value="ECO:0007669"/>
    <property type="project" value="UniProtKB-KW"/>
</dbReference>
<dbReference type="InterPro" id="IPR050807">
    <property type="entry name" value="TransReg_Diox_bact_type"/>
</dbReference>
<evidence type="ECO:0000313" key="4">
    <source>
        <dbReference type="Proteomes" id="UP000324209"/>
    </source>
</evidence>
<dbReference type="CDD" id="cd00093">
    <property type="entry name" value="HTH_XRE"/>
    <property type="match status" value="1"/>
</dbReference>
<dbReference type="KEGG" id="ock:EXM22_12760"/>
<dbReference type="RefSeq" id="WP_149486897.1">
    <property type="nucleotide sequence ID" value="NZ_CP036150.1"/>
</dbReference>
<dbReference type="SUPFAM" id="SSF47413">
    <property type="entry name" value="lambda repressor-like DNA-binding domains"/>
    <property type="match status" value="1"/>
</dbReference>
<dbReference type="Pfam" id="PF01381">
    <property type="entry name" value="HTH_3"/>
    <property type="match status" value="1"/>
</dbReference>
<dbReference type="GO" id="GO:0005829">
    <property type="term" value="C:cytosol"/>
    <property type="evidence" value="ECO:0007669"/>
    <property type="project" value="TreeGrafter"/>
</dbReference>
<dbReference type="GO" id="GO:0003700">
    <property type="term" value="F:DNA-binding transcription factor activity"/>
    <property type="evidence" value="ECO:0007669"/>
    <property type="project" value="TreeGrafter"/>
</dbReference>
<evidence type="ECO:0000259" key="2">
    <source>
        <dbReference type="PROSITE" id="PS50943"/>
    </source>
</evidence>
<dbReference type="InterPro" id="IPR010982">
    <property type="entry name" value="Lambda_DNA-bd_dom_sf"/>
</dbReference>
<dbReference type="Gene3D" id="1.10.260.40">
    <property type="entry name" value="lambda repressor-like DNA-binding domains"/>
    <property type="match status" value="1"/>
</dbReference>
<dbReference type="CDD" id="cd02209">
    <property type="entry name" value="cupin_XRE_C"/>
    <property type="match status" value="1"/>
</dbReference>